<dbReference type="Proteomes" id="UP000198677">
    <property type="component" value="Unassembled WGS sequence"/>
</dbReference>
<dbReference type="Gene3D" id="3.40.50.1980">
    <property type="entry name" value="Nitrogenase molybdenum iron protein domain"/>
    <property type="match status" value="2"/>
</dbReference>
<evidence type="ECO:0000256" key="4">
    <source>
        <dbReference type="ARBA" id="ARBA00022729"/>
    </source>
</evidence>
<dbReference type="SUPFAM" id="SSF53807">
    <property type="entry name" value="Helical backbone' metal receptor"/>
    <property type="match status" value="1"/>
</dbReference>
<comment type="similarity">
    <text evidence="2">Belongs to the bacterial solute-binding protein 8 family.</text>
</comment>
<evidence type="ECO:0000256" key="1">
    <source>
        <dbReference type="ARBA" id="ARBA00004196"/>
    </source>
</evidence>
<keyword evidence="8" id="KW-1185">Reference proteome</keyword>
<evidence type="ECO:0000256" key="2">
    <source>
        <dbReference type="ARBA" id="ARBA00008814"/>
    </source>
</evidence>
<sequence length="334" mass="34979">MRSLFRLGIAALAATTLVGCASDTASSDSAADGGGAYPVSIDNSFGTTTLEARPDRLVTMGWNAQDVLYALGLTPVGQPKYVYGANPNGVMPWAEKYFDADKTTLFDDPQAGEPSIEALAALAPDAILAPYEGFDKAYYDKLSRLAPTVAYPGKAWQTTWQDQTSIIGEAVGKPDEAEGLIDGLGKTLADTASQHPKFAGKTLAVVNFDTGAGEANVYLPTDPRVQVLTELGFVNAPGVEKLAADNKSGKFYQDISLENVRDIDADVIVAFTDGATDPLGNPAIASLGAVQRGSAVLLSDQQVIAGLSNVNVLSIPWVLDKIVPQLAEAAKRAG</sequence>
<gene>
    <name evidence="7" type="ORF">SAMN05444583_1321</name>
</gene>
<evidence type="ECO:0000313" key="7">
    <source>
        <dbReference type="EMBL" id="SEM31663.1"/>
    </source>
</evidence>
<dbReference type="GO" id="GO:1901678">
    <property type="term" value="P:iron coordination entity transport"/>
    <property type="evidence" value="ECO:0007669"/>
    <property type="project" value="UniProtKB-ARBA"/>
</dbReference>
<feature type="domain" description="Fe/B12 periplasmic-binding" evidence="6">
    <location>
        <begin position="56"/>
        <end position="330"/>
    </location>
</feature>
<keyword evidence="4 5" id="KW-0732">Signal</keyword>
<evidence type="ECO:0000256" key="3">
    <source>
        <dbReference type="ARBA" id="ARBA00022448"/>
    </source>
</evidence>
<accession>A0A1H7XD96</accession>
<dbReference type="PROSITE" id="PS51257">
    <property type="entry name" value="PROKAR_LIPOPROTEIN"/>
    <property type="match status" value="1"/>
</dbReference>
<dbReference type="CDD" id="cd01146">
    <property type="entry name" value="FhuD"/>
    <property type="match status" value="1"/>
</dbReference>
<comment type="subcellular location">
    <subcellularLocation>
        <location evidence="1">Cell envelope</location>
    </subcellularLocation>
</comment>
<dbReference type="InterPro" id="IPR051313">
    <property type="entry name" value="Bact_iron-sidero_bind"/>
</dbReference>
<dbReference type="RefSeq" id="WP_072753613.1">
    <property type="nucleotide sequence ID" value="NZ_FOAW01000032.1"/>
</dbReference>
<dbReference type="Pfam" id="PF01497">
    <property type="entry name" value="Peripla_BP_2"/>
    <property type="match status" value="1"/>
</dbReference>
<evidence type="ECO:0000313" key="8">
    <source>
        <dbReference type="Proteomes" id="UP000198677"/>
    </source>
</evidence>
<evidence type="ECO:0000256" key="5">
    <source>
        <dbReference type="SAM" id="SignalP"/>
    </source>
</evidence>
<dbReference type="PROSITE" id="PS50983">
    <property type="entry name" value="FE_B12_PBP"/>
    <property type="match status" value="1"/>
</dbReference>
<feature type="signal peptide" evidence="5">
    <location>
        <begin position="1"/>
        <end position="21"/>
    </location>
</feature>
<keyword evidence="3" id="KW-0813">Transport</keyword>
<evidence type="ECO:0000259" key="6">
    <source>
        <dbReference type="PROSITE" id="PS50983"/>
    </source>
</evidence>
<name>A0A1H7XD96_9NOCA</name>
<proteinExistence type="inferred from homology"/>
<dbReference type="OrthoDB" id="1846031at2"/>
<dbReference type="PANTHER" id="PTHR30532:SF24">
    <property type="entry name" value="FERRIC ENTEROBACTIN-BINDING PERIPLASMIC PROTEIN FEPB"/>
    <property type="match status" value="1"/>
</dbReference>
<dbReference type="PANTHER" id="PTHR30532">
    <property type="entry name" value="IRON III DICITRATE-BINDING PERIPLASMIC PROTEIN"/>
    <property type="match status" value="1"/>
</dbReference>
<reference evidence="8" key="1">
    <citation type="submission" date="2016-10" db="EMBL/GenBank/DDBJ databases">
        <authorList>
            <person name="Varghese N."/>
            <person name="Submissions S."/>
        </authorList>
    </citation>
    <scope>NUCLEOTIDE SEQUENCE [LARGE SCALE GENOMIC DNA]</scope>
    <source>
        <strain evidence="8">DSM 44675</strain>
    </source>
</reference>
<dbReference type="EMBL" id="FOAW01000032">
    <property type="protein sequence ID" value="SEM31663.1"/>
    <property type="molecule type" value="Genomic_DNA"/>
</dbReference>
<dbReference type="AlphaFoldDB" id="A0A1H7XD96"/>
<feature type="chain" id="PRO_5039229294" evidence="5">
    <location>
        <begin position="22"/>
        <end position="334"/>
    </location>
</feature>
<dbReference type="InterPro" id="IPR002491">
    <property type="entry name" value="ABC_transptr_periplasmic_BD"/>
</dbReference>
<organism evidence="7 8">
    <name type="scientific">Rhodococcus maanshanensis</name>
    <dbReference type="NCBI Taxonomy" id="183556"/>
    <lineage>
        <taxon>Bacteria</taxon>
        <taxon>Bacillati</taxon>
        <taxon>Actinomycetota</taxon>
        <taxon>Actinomycetes</taxon>
        <taxon>Mycobacteriales</taxon>
        <taxon>Nocardiaceae</taxon>
        <taxon>Rhodococcus</taxon>
    </lineage>
</organism>
<protein>
    <submittedName>
        <fullName evidence="7">Iron complex transport system substrate-binding protein</fullName>
    </submittedName>
</protein>
<dbReference type="GO" id="GO:0030288">
    <property type="term" value="C:outer membrane-bounded periplasmic space"/>
    <property type="evidence" value="ECO:0007669"/>
    <property type="project" value="TreeGrafter"/>
</dbReference>